<accession>A0A8W7K9J9</accession>
<dbReference type="EnsemblMetazoa" id="AALB016660-RA">
    <property type="protein sequence ID" value="AALB016660-PA"/>
    <property type="gene ID" value="AALB016660"/>
</dbReference>
<name>A0A8W7K9J9_ANOAL</name>
<feature type="region of interest" description="Disordered" evidence="6">
    <location>
        <begin position="143"/>
        <end position="175"/>
    </location>
</feature>
<evidence type="ECO:0000256" key="3">
    <source>
        <dbReference type="ARBA" id="ARBA00022833"/>
    </source>
</evidence>
<evidence type="ECO:0000313" key="8">
    <source>
        <dbReference type="EnsemblMetazoa" id="AALB016660-PA"/>
    </source>
</evidence>
<evidence type="ECO:0000256" key="2">
    <source>
        <dbReference type="ARBA" id="ARBA00022771"/>
    </source>
</evidence>
<reference evidence="8" key="2">
    <citation type="submission" date="2022-08" db="UniProtKB">
        <authorList>
            <consortium name="EnsemblMetazoa"/>
        </authorList>
    </citation>
    <scope>IDENTIFICATION</scope>
    <source>
        <strain evidence="8">STECLA/ALBI9_A</strain>
    </source>
</reference>
<keyword evidence="1" id="KW-0479">Metal-binding</keyword>
<protein>
    <recommendedName>
        <fullName evidence="7">THAP-type domain-containing protein</fullName>
    </recommendedName>
</protein>
<feature type="compositionally biased region" description="Basic and acidic residues" evidence="6">
    <location>
        <begin position="148"/>
        <end position="157"/>
    </location>
</feature>
<dbReference type="SUPFAM" id="SSF57716">
    <property type="entry name" value="Glucocorticoid receptor-like (DNA-binding domain)"/>
    <property type="match status" value="1"/>
</dbReference>
<dbReference type="GO" id="GO:0043565">
    <property type="term" value="F:sequence-specific DNA binding"/>
    <property type="evidence" value="ECO:0007669"/>
    <property type="project" value="InterPro"/>
</dbReference>
<evidence type="ECO:0000313" key="9">
    <source>
        <dbReference type="Proteomes" id="UP000069272"/>
    </source>
</evidence>
<keyword evidence="9" id="KW-1185">Reference proteome</keyword>
<dbReference type="Pfam" id="PF05485">
    <property type="entry name" value="THAP"/>
    <property type="match status" value="1"/>
</dbReference>
<evidence type="ECO:0000256" key="5">
    <source>
        <dbReference type="PROSITE-ProRule" id="PRU00309"/>
    </source>
</evidence>
<dbReference type="PANTHER" id="PTHR46600">
    <property type="entry name" value="THAP DOMAIN-CONTAINING"/>
    <property type="match status" value="1"/>
</dbReference>
<dbReference type="KEGG" id="aali:118461046"/>
<keyword evidence="4 5" id="KW-0238">DNA-binding</keyword>
<dbReference type="OrthoDB" id="8948150at2759"/>
<dbReference type="Proteomes" id="UP000069272">
    <property type="component" value="Chromosome 2R"/>
</dbReference>
<feature type="domain" description="THAP-type" evidence="7">
    <location>
        <begin position="9"/>
        <end position="90"/>
    </location>
</feature>
<dbReference type="RefSeq" id="XP_035781830.1">
    <property type="nucleotide sequence ID" value="XM_035925937.1"/>
</dbReference>
<dbReference type="GeneID" id="118461046"/>
<proteinExistence type="predicted"/>
<organism evidence="8 9">
    <name type="scientific">Anopheles albimanus</name>
    <name type="common">New world malaria mosquito</name>
    <dbReference type="NCBI Taxonomy" id="7167"/>
    <lineage>
        <taxon>Eukaryota</taxon>
        <taxon>Metazoa</taxon>
        <taxon>Ecdysozoa</taxon>
        <taxon>Arthropoda</taxon>
        <taxon>Hexapoda</taxon>
        <taxon>Insecta</taxon>
        <taxon>Pterygota</taxon>
        <taxon>Neoptera</taxon>
        <taxon>Endopterygota</taxon>
        <taxon>Diptera</taxon>
        <taxon>Nematocera</taxon>
        <taxon>Culicoidea</taxon>
        <taxon>Culicidae</taxon>
        <taxon>Anophelinae</taxon>
        <taxon>Anopheles</taxon>
    </lineage>
</organism>
<dbReference type="PANTHER" id="PTHR46600:SF11">
    <property type="entry name" value="THAP DOMAIN-CONTAINING PROTEIN 10"/>
    <property type="match status" value="1"/>
</dbReference>
<dbReference type="GO" id="GO:0008270">
    <property type="term" value="F:zinc ion binding"/>
    <property type="evidence" value="ECO:0007669"/>
    <property type="project" value="UniProtKB-KW"/>
</dbReference>
<evidence type="ECO:0000259" key="7">
    <source>
        <dbReference type="PROSITE" id="PS50950"/>
    </source>
</evidence>
<dbReference type="CTD" id="40579"/>
<dbReference type="PROSITE" id="PS50950">
    <property type="entry name" value="ZF_THAP"/>
    <property type="match status" value="1"/>
</dbReference>
<dbReference type="AlphaFoldDB" id="A0A8W7K9J9"/>
<sequence length="329" mass="37656">MEKNRYSTTKKTCCYRGCNNNTVSNPAVTYFLFPKDPNRYKVWSKLSGLTDEDLACTSARYLCEIHFPEIYKCHSSRRKLLLQTAVPYPYETTHTESEDEHVETVQLEEYTEENVAEPVGTISPCEPNWEEASAIGERELMEQDDLREESKGEDKANPETPTTISLKRKHTTEEDGPVKVKMHRLPSARRQLGRNEMNEFTLQIEEGTLLRKVKTDISKALPGGSKQFFKKLPLSQIKDATMKSPATSSTNVIEIIEQADETSSNNSGDEAEESSVHINELVIKGEKYVQMPKAFYQKQLDDLRCKVAYFEYIMRIIRQTVDHAFSSDT</sequence>
<evidence type="ECO:0000256" key="4">
    <source>
        <dbReference type="ARBA" id="ARBA00023125"/>
    </source>
</evidence>
<dbReference type="InterPro" id="IPR026516">
    <property type="entry name" value="THAP1/10"/>
</dbReference>
<evidence type="ECO:0000256" key="1">
    <source>
        <dbReference type="ARBA" id="ARBA00022723"/>
    </source>
</evidence>
<keyword evidence="2 5" id="KW-0863">Zinc-finger</keyword>
<reference evidence="8 9" key="1">
    <citation type="journal article" date="2017" name="G3 (Bethesda)">
        <title>The Physical Genome Mapping of Anopheles albimanus Corrected Scaffold Misassemblies and Identified Interarm Rearrangements in Genus Anopheles.</title>
        <authorList>
            <person name="Artemov G.N."/>
            <person name="Peery A.N."/>
            <person name="Jiang X."/>
            <person name="Tu Z."/>
            <person name="Stegniy V.N."/>
            <person name="Sharakhova M.V."/>
            <person name="Sharakhov I.V."/>
        </authorList>
    </citation>
    <scope>NUCLEOTIDE SEQUENCE [LARGE SCALE GENOMIC DNA]</scope>
    <source>
        <strain evidence="8 9">ALBI9_A</strain>
    </source>
</reference>
<keyword evidence="3" id="KW-0862">Zinc</keyword>
<dbReference type="SMART" id="SM00980">
    <property type="entry name" value="THAP"/>
    <property type="match status" value="1"/>
</dbReference>
<evidence type="ECO:0000256" key="6">
    <source>
        <dbReference type="SAM" id="MobiDB-lite"/>
    </source>
</evidence>
<dbReference type="InterPro" id="IPR006612">
    <property type="entry name" value="THAP_Znf"/>
</dbReference>